<comment type="caution">
    <text evidence="1">The sequence shown here is derived from an EMBL/GenBank/DDBJ whole genome shotgun (WGS) entry which is preliminary data.</text>
</comment>
<evidence type="ECO:0000313" key="1">
    <source>
        <dbReference type="EMBL" id="MBS5688075.1"/>
    </source>
</evidence>
<proteinExistence type="predicted"/>
<evidence type="ECO:0000313" key="2">
    <source>
        <dbReference type="Proteomes" id="UP000733372"/>
    </source>
</evidence>
<accession>A0A2A6ZIP9</accession>
<reference evidence="1" key="1">
    <citation type="submission" date="2021-02" db="EMBL/GenBank/DDBJ databases">
        <title>Infant gut strain persistence is associated with maternal origin, phylogeny, and functional potential including surface adhesion and iron acquisition.</title>
        <authorList>
            <person name="Lou Y.C."/>
        </authorList>
    </citation>
    <scope>NUCLEOTIDE SEQUENCE</scope>
    <source>
        <strain evidence="1">L3_101_367G1_dasL3_101_367G1_metabat.metabat.26</strain>
    </source>
</reference>
<dbReference type="OrthoDB" id="1838039at2"/>
<dbReference type="InterPro" id="IPR025534">
    <property type="entry name" value="DUF4420"/>
</dbReference>
<dbReference type="RefSeq" id="WP_097801201.1">
    <property type="nucleotide sequence ID" value="NZ_CP170812.1"/>
</dbReference>
<dbReference type="Pfam" id="PF14390">
    <property type="entry name" value="DUF4420"/>
    <property type="match status" value="1"/>
</dbReference>
<gene>
    <name evidence="1" type="ORF">KHW66_08700</name>
</gene>
<name>A0A2A6ZIP9_9FIRM</name>
<sequence length="321" mass="37818">MDIVETFQNHFGSGNASTHDFTLVEYRPNFFIGIDKFDHVCVVVKSSGLHRFPIKYKTQKISIECNMKVCYELNGKPYDDTVHIIRCLSEVKREKYIFLELSMVLIQEGDKSEEAIIETFNILRTFFNDKKELSDNELIGLYAELYTICSFHESLEIEKYWQSRDRMKFDFSISEKVKLEVKATVKNIRTHHFRHEQLMTEVYDIFVLSYLLRYDDEGLSLFELLMSCKKIMANDSRKLLRINYVLKNVEESRLKHLRFNRAYTEANRHIYRAADIPKFRENTPRGVANAEYDCVLDNVEFIEDDLFIDIAKSNSVGAQNV</sequence>
<dbReference type="Proteomes" id="UP000733372">
    <property type="component" value="Unassembled WGS sequence"/>
</dbReference>
<protein>
    <submittedName>
        <fullName evidence="1">PD-(D/E)XK motif protein</fullName>
    </submittedName>
</protein>
<dbReference type="AlphaFoldDB" id="A0A2A6ZIP9"/>
<organism evidence="1 2">
    <name type="scientific">Faecalibacterium prausnitzii</name>
    <dbReference type="NCBI Taxonomy" id="853"/>
    <lineage>
        <taxon>Bacteria</taxon>
        <taxon>Bacillati</taxon>
        <taxon>Bacillota</taxon>
        <taxon>Clostridia</taxon>
        <taxon>Eubacteriales</taxon>
        <taxon>Oscillospiraceae</taxon>
        <taxon>Faecalibacterium</taxon>
    </lineage>
</organism>
<dbReference type="EMBL" id="JAGZAM010000014">
    <property type="protein sequence ID" value="MBS5688075.1"/>
    <property type="molecule type" value="Genomic_DNA"/>
</dbReference>